<evidence type="ECO:0000256" key="1">
    <source>
        <dbReference type="SAM" id="Coils"/>
    </source>
</evidence>
<dbReference type="GeneID" id="100897439"/>
<feature type="chain" id="PRO_5042603702" evidence="2">
    <location>
        <begin position="20"/>
        <end position="395"/>
    </location>
</feature>
<dbReference type="Proteomes" id="UP000694867">
    <property type="component" value="Unplaced"/>
</dbReference>
<gene>
    <name evidence="4" type="primary">LOC100897439</name>
</gene>
<proteinExistence type="predicted"/>
<dbReference type="RefSeq" id="XP_028966852.1">
    <property type="nucleotide sequence ID" value="XM_029111019.1"/>
</dbReference>
<dbReference type="KEGG" id="goe:100897439"/>
<keyword evidence="3" id="KW-1185">Reference proteome</keyword>
<sequence length="395" mass="44315">MRALLSATLAVLLIAAVTAQSSEQSHEDVPVTDIIEKISHVVSSLGGFEGTINKLGYITKLVEKAYNDNGIGGWMARNLIKIELNQLKEKALHTEKDMINGLLDHLETKIGLRAYSAYSTEVAESYVLNEAVKNVIAIIRENIEQINTEIAKAQLEHDEAAGEMRKDAMSNIIGRLNNLREKLGGLTQKLFDRLTGRNKSPELYGADAGLRYVALHGSDSSYIISEMVKVAAEQLRARVFKLVEKMGEAKREVQKAFGQNKKIVQEHLRELQERLGQSLAELKDALLGRKIVEEIEEDIKDQDKVEVEAKLLTSQNYVIKSTIKNLVEKLRVKILQVIEELSKAKRAAEQAAGEAKDFARVHQEKLREQLKKLTQDAIDAIRGERSPEEIERDME</sequence>
<accession>A0AAJ7SFJ8</accession>
<feature type="coiled-coil region" evidence="1">
    <location>
        <begin position="327"/>
        <end position="376"/>
    </location>
</feature>
<name>A0AAJ7SFJ8_9ACAR</name>
<evidence type="ECO:0000313" key="4">
    <source>
        <dbReference type="RefSeq" id="XP_028966852.1"/>
    </source>
</evidence>
<reference evidence="4" key="1">
    <citation type="submission" date="2025-08" db="UniProtKB">
        <authorList>
            <consortium name="RefSeq"/>
        </authorList>
    </citation>
    <scope>IDENTIFICATION</scope>
</reference>
<dbReference type="AlphaFoldDB" id="A0AAJ7SFJ8"/>
<organism evidence="3 4">
    <name type="scientific">Galendromus occidentalis</name>
    <name type="common">western predatory mite</name>
    <dbReference type="NCBI Taxonomy" id="34638"/>
    <lineage>
        <taxon>Eukaryota</taxon>
        <taxon>Metazoa</taxon>
        <taxon>Ecdysozoa</taxon>
        <taxon>Arthropoda</taxon>
        <taxon>Chelicerata</taxon>
        <taxon>Arachnida</taxon>
        <taxon>Acari</taxon>
        <taxon>Parasitiformes</taxon>
        <taxon>Mesostigmata</taxon>
        <taxon>Gamasina</taxon>
        <taxon>Phytoseioidea</taxon>
        <taxon>Phytoseiidae</taxon>
        <taxon>Typhlodrominae</taxon>
        <taxon>Galendromus</taxon>
    </lineage>
</organism>
<evidence type="ECO:0000313" key="3">
    <source>
        <dbReference type="Proteomes" id="UP000694867"/>
    </source>
</evidence>
<keyword evidence="2" id="KW-0732">Signal</keyword>
<feature type="signal peptide" evidence="2">
    <location>
        <begin position="1"/>
        <end position="19"/>
    </location>
</feature>
<feature type="coiled-coil region" evidence="1">
    <location>
        <begin position="129"/>
        <end position="163"/>
    </location>
</feature>
<evidence type="ECO:0000256" key="2">
    <source>
        <dbReference type="SAM" id="SignalP"/>
    </source>
</evidence>
<keyword evidence="1" id="KW-0175">Coiled coil</keyword>
<protein>
    <submittedName>
        <fullName evidence="4">Uncharacterized protein LOC100897439 isoform X1</fullName>
    </submittedName>
</protein>